<comment type="caution">
    <text evidence="2">The sequence shown here is derived from an EMBL/GenBank/DDBJ whole genome shotgun (WGS) entry which is preliminary data.</text>
</comment>
<dbReference type="AlphaFoldDB" id="A0A8J2QXB0"/>
<evidence type="ECO:0000313" key="3">
    <source>
        <dbReference type="Proteomes" id="UP000789524"/>
    </source>
</evidence>
<gene>
    <name evidence="2" type="ORF">DCHRY22_LOCUS8882</name>
</gene>
<protein>
    <submittedName>
        <fullName evidence="2">(African queen) hypothetical protein</fullName>
    </submittedName>
</protein>
<evidence type="ECO:0000256" key="1">
    <source>
        <dbReference type="SAM" id="MobiDB-lite"/>
    </source>
</evidence>
<evidence type="ECO:0000313" key="2">
    <source>
        <dbReference type="EMBL" id="CAG9569492.1"/>
    </source>
</evidence>
<sequence length="147" mass="15290">MSEVMVEEPKKKESNKGIAKSTETSAMNTDEELDLGCKSFFYDCFICCCGCEKFDKGSGYKFDYTPTGGWINSSDYVNVNNSSIFDSGGNDSFGHVDTNVGGCDINGSNFGSCDNGGGFDSGGCDTGGGFDSGGCDSGGGFDSLTTD</sequence>
<accession>A0A8J2QXB0</accession>
<keyword evidence="3" id="KW-1185">Reference proteome</keyword>
<organism evidence="2 3">
    <name type="scientific">Danaus chrysippus</name>
    <name type="common">African queen</name>
    <dbReference type="NCBI Taxonomy" id="151541"/>
    <lineage>
        <taxon>Eukaryota</taxon>
        <taxon>Metazoa</taxon>
        <taxon>Ecdysozoa</taxon>
        <taxon>Arthropoda</taxon>
        <taxon>Hexapoda</taxon>
        <taxon>Insecta</taxon>
        <taxon>Pterygota</taxon>
        <taxon>Neoptera</taxon>
        <taxon>Endopterygota</taxon>
        <taxon>Lepidoptera</taxon>
        <taxon>Glossata</taxon>
        <taxon>Ditrysia</taxon>
        <taxon>Papilionoidea</taxon>
        <taxon>Nymphalidae</taxon>
        <taxon>Danainae</taxon>
        <taxon>Danaini</taxon>
        <taxon>Danaina</taxon>
        <taxon>Danaus</taxon>
        <taxon>Anosia</taxon>
    </lineage>
</organism>
<dbReference type="EMBL" id="CAKASE010000063">
    <property type="protein sequence ID" value="CAG9569492.1"/>
    <property type="molecule type" value="Genomic_DNA"/>
</dbReference>
<feature type="region of interest" description="Disordered" evidence="1">
    <location>
        <begin position="1"/>
        <end position="25"/>
    </location>
</feature>
<proteinExistence type="predicted"/>
<reference evidence="2" key="1">
    <citation type="submission" date="2021-09" db="EMBL/GenBank/DDBJ databases">
        <authorList>
            <person name="Martin H S."/>
        </authorList>
    </citation>
    <scope>NUCLEOTIDE SEQUENCE</scope>
</reference>
<name>A0A8J2QXB0_9NEOP</name>
<dbReference type="Proteomes" id="UP000789524">
    <property type="component" value="Unassembled WGS sequence"/>
</dbReference>